<evidence type="ECO:0000313" key="1">
    <source>
        <dbReference type="EMBL" id="CAB4169070.1"/>
    </source>
</evidence>
<dbReference type="EMBL" id="LR796841">
    <property type="protein sequence ID" value="CAB4169070.1"/>
    <property type="molecule type" value="Genomic_DNA"/>
</dbReference>
<name>A0A6J5SAU6_9CAUD</name>
<sequence length="156" mass="16202">MTYRIPPTPHITVYDTTTQTIAATNTAQVIAFNTTGAADGITLVTTSRITLPAIGTYLFSVSAVVQATAANKSCSIWFRKNGSNVAASNTKVICLNGEPTILAVVINLECTTAGDYYELWMAGTDTSVGVYATAAAVGPPVQPSVPSIIVSVVQVS</sequence>
<dbReference type="EMBL" id="LR797364">
    <property type="protein sequence ID" value="CAB4210939.1"/>
    <property type="molecule type" value="Genomic_DNA"/>
</dbReference>
<evidence type="ECO:0000313" key="2">
    <source>
        <dbReference type="EMBL" id="CAB4210939.1"/>
    </source>
</evidence>
<protein>
    <submittedName>
        <fullName evidence="2">Uncharacterized protein</fullName>
    </submittedName>
</protein>
<organism evidence="2">
    <name type="scientific">uncultured Caudovirales phage</name>
    <dbReference type="NCBI Taxonomy" id="2100421"/>
    <lineage>
        <taxon>Viruses</taxon>
        <taxon>Duplodnaviria</taxon>
        <taxon>Heunggongvirae</taxon>
        <taxon>Uroviricota</taxon>
        <taxon>Caudoviricetes</taxon>
        <taxon>Peduoviridae</taxon>
        <taxon>Maltschvirus</taxon>
        <taxon>Maltschvirus maltsch</taxon>
    </lineage>
</organism>
<dbReference type="InterPro" id="IPR008983">
    <property type="entry name" value="Tumour_necrosis_fac-like_dom"/>
</dbReference>
<dbReference type="Gene3D" id="2.60.120.40">
    <property type="match status" value="1"/>
</dbReference>
<gene>
    <name evidence="2" type="ORF">UFOVP1413_62</name>
    <name evidence="1" type="ORF">UFOVP893_42</name>
</gene>
<proteinExistence type="predicted"/>
<accession>A0A6J5SAU6</accession>
<reference evidence="2" key="1">
    <citation type="submission" date="2020-05" db="EMBL/GenBank/DDBJ databases">
        <authorList>
            <person name="Chiriac C."/>
            <person name="Salcher M."/>
            <person name="Ghai R."/>
            <person name="Kavagutti S V."/>
        </authorList>
    </citation>
    <scope>NUCLEOTIDE SEQUENCE</scope>
</reference>